<sequence>MSPFHSSIIFSVFVLSASTLSAETAPYLGVKAGYQFSQDDAYHYKKDPEGSIASLFAGYQIAPQWAVEAGYQYHTELHASATSVDIKTSLIEVAARYDWYWQENASLYGRLGLAYWKMTKLSPDFKRDATGFSPLGEIGLAYQFTPRFRGSLGYQYIDEIGDAKTRYYDSNSIIWGLSYSFPSDDTTSIESVKIRPISAAVIEQPNVQFRHPISETCRFEFASSTLNKSCQVTLVEAAEALSVAPHIQVSIVGHTDSTGSLKVNQVLSERRAKAAAHFLEQHGVSSSQLDISGKGELEPLVLNATKEGRASNRRVEIHQKPEVSEAANNE</sequence>
<accession>A0A511QAY6</accession>
<evidence type="ECO:0000256" key="2">
    <source>
        <dbReference type="ARBA" id="ARBA00022448"/>
    </source>
</evidence>
<dbReference type="InterPro" id="IPR006690">
    <property type="entry name" value="OMPA-like_CS"/>
</dbReference>
<dbReference type="SUPFAM" id="SSF56925">
    <property type="entry name" value="OMPA-like"/>
    <property type="match status" value="1"/>
</dbReference>
<keyword evidence="4" id="KW-0812">Transmembrane</keyword>
<keyword evidence="14" id="KW-1185">Reference proteome</keyword>
<evidence type="ECO:0000256" key="6">
    <source>
        <dbReference type="ARBA" id="ARBA00023065"/>
    </source>
</evidence>
<evidence type="ECO:0000256" key="10">
    <source>
        <dbReference type="PROSITE-ProRule" id="PRU00473"/>
    </source>
</evidence>
<feature type="region of interest" description="Disordered" evidence="11">
    <location>
        <begin position="308"/>
        <end position="330"/>
    </location>
</feature>
<evidence type="ECO:0000256" key="1">
    <source>
        <dbReference type="ARBA" id="ARBA00004571"/>
    </source>
</evidence>
<evidence type="ECO:0000256" key="4">
    <source>
        <dbReference type="ARBA" id="ARBA00022692"/>
    </source>
</evidence>
<evidence type="ECO:0000256" key="3">
    <source>
        <dbReference type="ARBA" id="ARBA00022452"/>
    </source>
</evidence>
<dbReference type="InterPro" id="IPR027385">
    <property type="entry name" value="Beta-barrel_OMP"/>
</dbReference>
<feature type="domain" description="OmpA-like" evidence="12">
    <location>
        <begin position="207"/>
        <end position="323"/>
    </location>
</feature>
<dbReference type="Pfam" id="PF13505">
    <property type="entry name" value="OMP_b-brl"/>
    <property type="match status" value="1"/>
</dbReference>
<gene>
    <name evidence="13" type="primary">ompA</name>
    <name evidence="13" type="ORF">VSA01S_05720</name>
</gene>
<proteinExistence type="predicted"/>
<evidence type="ECO:0000313" key="13">
    <source>
        <dbReference type="EMBL" id="GEM74460.1"/>
    </source>
</evidence>
<dbReference type="InterPro" id="IPR036737">
    <property type="entry name" value="OmpA-like_sf"/>
</dbReference>
<dbReference type="OrthoDB" id="9805832at2"/>
<dbReference type="SUPFAM" id="SSF103088">
    <property type="entry name" value="OmpA-like"/>
    <property type="match status" value="1"/>
</dbReference>
<comment type="subcellular location">
    <subcellularLocation>
        <location evidence="1">Cell outer membrane</location>
        <topology evidence="1">Multi-pass membrane protein</topology>
    </subcellularLocation>
</comment>
<keyword evidence="8 10" id="KW-0472">Membrane</keyword>
<evidence type="ECO:0000256" key="9">
    <source>
        <dbReference type="ARBA" id="ARBA00023237"/>
    </source>
</evidence>
<reference evidence="13 14" key="1">
    <citation type="submission" date="2019-07" db="EMBL/GenBank/DDBJ databases">
        <title>Whole genome shotgun sequence of Vibrio sagamiensis NBRC 104589.</title>
        <authorList>
            <person name="Hosoyama A."/>
            <person name="Uohara A."/>
            <person name="Ohji S."/>
            <person name="Ichikawa N."/>
        </authorList>
    </citation>
    <scope>NUCLEOTIDE SEQUENCE [LARGE SCALE GENOMIC DNA]</scope>
    <source>
        <strain evidence="13 14">NBRC 104589</strain>
    </source>
</reference>
<dbReference type="AlphaFoldDB" id="A0A511QAY6"/>
<dbReference type="InterPro" id="IPR006665">
    <property type="entry name" value="OmpA-like"/>
</dbReference>
<organism evidence="13 14">
    <name type="scientific">Vibrio sagamiensis NBRC 104589</name>
    <dbReference type="NCBI Taxonomy" id="1219064"/>
    <lineage>
        <taxon>Bacteria</taxon>
        <taxon>Pseudomonadati</taxon>
        <taxon>Pseudomonadota</taxon>
        <taxon>Gammaproteobacteria</taxon>
        <taxon>Vibrionales</taxon>
        <taxon>Vibrionaceae</taxon>
        <taxon>Vibrio</taxon>
    </lineage>
</organism>
<dbReference type="InterPro" id="IPR050330">
    <property type="entry name" value="Bact_OuterMem_StrucFunc"/>
</dbReference>
<evidence type="ECO:0000313" key="14">
    <source>
        <dbReference type="Proteomes" id="UP000321922"/>
    </source>
</evidence>
<keyword evidence="6" id="KW-0406">Ion transport</keyword>
<dbReference type="InterPro" id="IPR006664">
    <property type="entry name" value="OMP_bac"/>
</dbReference>
<dbReference type="PANTHER" id="PTHR30329">
    <property type="entry name" value="STATOR ELEMENT OF FLAGELLAR MOTOR COMPLEX"/>
    <property type="match status" value="1"/>
</dbReference>
<dbReference type="GO" id="GO:0006811">
    <property type="term" value="P:monoatomic ion transport"/>
    <property type="evidence" value="ECO:0007669"/>
    <property type="project" value="UniProtKB-KW"/>
</dbReference>
<keyword evidence="7" id="KW-0626">Porin</keyword>
<dbReference type="GO" id="GO:0046930">
    <property type="term" value="C:pore complex"/>
    <property type="evidence" value="ECO:0007669"/>
    <property type="project" value="UniProtKB-KW"/>
</dbReference>
<keyword evidence="2" id="KW-0813">Transport</keyword>
<dbReference type="CDD" id="cd07185">
    <property type="entry name" value="OmpA_C-like"/>
    <property type="match status" value="1"/>
</dbReference>
<dbReference type="Pfam" id="PF00691">
    <property type="entry name" value="OmpA"/>
    <property type="match status" value="1"/>
</dbReference>
<dbReference type="GO" id="GO:0015288">
    <property type="term" value="F:porin activity"/>
    <property type="evidence" value="ECO:0007669"/>
    <property type="project" value="UniProtKB-KW"/>
</dbReference>
<name>A0A511QAY6_9VIBR</name>
<evidence type="ECO:0000259" key="12">
    <source>
        <dbReference type="PROSITE" id="PS51123"/>
    </source>
</evidence>
<evidence type="ECO:0000256" key="11">
    <source>
        <dbReference type="SAM" id="MobiDB-lite"/>
    </source>
</evidence>
<dbReference type="PROSITE" id="PS51123">
    <property type="entry name" value="OMPA_2"/>
    <property type="match status" value="1"/>
</dbReference>
<dbReference type="GO" id="GO:0009279">
    <property type="term" value="C:cell outer membrane"/>
    <property type="evidence" value="ECO:0007669"/>
    <property type="project" value="UniProtKB-SubCell"/>
</dbReference>
<dbReference type="PROSITE" id="PS01068">
    <property type="entry name" value="OMPA_1"/>
    <property type="match status" value="1"/>
</dbReference>
<dbReference type="PANTHER" id="PTHR30329:SF21">
    <property type="entry name" value="LIPOPROTEIN YIAD-RELATED"/>
    <property type="match status" value="1"/>
</dbReference>
<evidence type="ECO:0000256" key="5">
    <source>
        <dbReference type="ARBA" id="ARBA00022729"/>
    </source>
</evidence>
<dbReference type="RefSeq" id="WP_050567313.1">
    <property type="nucleotide sequence ID" value="NZ_BAOJ01000036.1"/>
</dbReference>
<feature type="compositionally biased region" description="Basic and acidic residues" evidence="11">
    <location>
        <begin position="308"/>
        <end position="323"/>
    </location>
</feature>
<keyword evidence="5" id="KW-0732">Signal</keyword>
<evidence type="ECO:0000256" key="7">
    <source>
        <dbReference type="ARBA" id="ARBA00023114"/>
    </source>
</evidence>
<protein>
    <submittedName>
        <fullName evidence="13">Outer membrane protein A</fullName>
    </submittedName>
</protein>
<dbReference type="Gene3D" id="2.40.160.20">
    <property type="match status" value="1"/>
</dbReference>
<keyword evidence="3" id="KW-1134">Transmembrane beta strand</keyword>
<keyword evidence="9" id="KW-0998">Cell outer membrane</keyword>
<dbReference type="InterPro" id="IPR011250">
    <property type="entry name" value="OMP/PagP_B-barrel"/>
</dbReference>
<evidence type="ECO:0000256" key="8">
    <source>
        <dbReference type="ARBA" id="ARBA00023136"/>
    </source>
</evidence>
<comment type="caution">
    <text evidence="13">The sequence shown here is derived from an EMBL/GenBank/DDBJ whole genome shotgun (WGS) entry which is preliminary data.</text>
</comment>
<dbReference type="Proteomes" id="UP000321922">
    <property type="component" value="Unassembled WGS sequence"/>
</dbReference>
<dbReference type="Gene3D" id="3.30.1330.60">
    <property type="entry name" value="OmpA-like domain"/>
    <property type="match status" value="1"/>
</dbReference>
<dbReference type="EMBL" id="BJXJ01000003">
    <property type="protein sequence ID" value="GEM74460.1"/>
    <property type="molecule type" value="Genomic_DNA"/>
</dbReference>
<dbReference type="PRINTS" id="PR01021">
    <property type="entry name" value="OMPADOMAIN"/>
</dbReference>